<proteinExistence type="inferred from homology"/>
<name>A0A398CGR2_9BACL</name>
<evidence type="ECO:0000256" key="1">
    <source>
        <dbReference type="ARBA" id="ARBA00011073"/>
    </source>
</evidence>
<dbReference type="PRINTS" id="PR00723">
    <property type="entry name" value="SUBTILISIN"/>
</dbReference>
<dbReference type="InterPro" id="IPR015500">
    <property type="entry name" value="Peptidase_S8_subtilisin-rel"/>
</dbReference>
<keyword evidence="3" id="KW-0479">Metal-binding</keyword>
<evidence type="ECO:0000259" key="7">
    <source>
        <dbReference type="Pfam" id="PF00082"/>
    </source>
</evidence>
<evidence type="ECO:0000313" key="9">
    <source>
        <dbReference type="Proteomes" id="UP000266340"/>
    </source>
</evidence>
<dbReference type="Proteomes" id="UP000266340">
    <property type="component" value="Unassembled WGS sequence"/>
</dbReference>
<protein>
    <submittedName>
        <fullName evidence="8">Peptidase S8</fullName>
    </submittedName>
</protein>
<evidence type="ECO:0000256" key="6">
    <source>
        <dbReference type="PROSITE-ProRule" id="PRU01240"/>
    </source>
</evidence>
<sequence length="377" mass="41336">MRRIADWLQHSLAANERRHSRKILRFTNPGDYRSFLEEWVRRLPGIDSPTPVRALGLIQALACPIPEGDSPPSPGDRIICEEDEKVAIAGLPKGEITSDKGIPWGVRRIKAPEAWSRTTGHRIRVGVIDTGVDFQHPDLAHSLERGINLLQRSMLPQDDNGHGTHIAGTIAAANQYYGMMGVAPRASVHPIKAFDNNGTAYVSDIVLGIDWCVRNHIDVVNMSFGMRTRSKSLLNAVAGAYRSGVLIVASSGNDGRKEEIDYPARYHQSVAVGAINRQGRIAAFTNRSPLIDIYAPGERISSAWIRGKHRIMSGTSMATSHVTGAVALLLSYRPGLSPAQIKAILKQSAKPLKYGKAPRLAGELDISRMLHIAERDY</sequence>
<dbReference type="InterPro" id="IPR034202">
    <property type="entry name" value="Subtilisin_Carlsberg-like"/>
</dbReference>
<reference evidence="8 9" key="1">
    <citation type="submission" date="2018-09" db="EMBL/GenBank/DDBJ databases">
        <title>Cohnella cavernae sp. nov., isolated from a karst cave.</title>
        <authorList>
            <person name="Zhu H."/>
        </authorList>
    </citation>
    <scope>NUCLEOTIDE SEQUENCE [LARGE SCALE GENOMIC DNA]</scope>
    <source>
        <strain evidence="8 9">K2E09-144</strain>
    </source>
</reference>
<dbReference type="PROSITE" id="PS00137">
    <property type="entry name" value="SUBTILASE_HIS"/>
    <property type="match status" value="1"/>
</dbReference>
<dbReference type="RefSeq" id="WP_119151896.1">
    <property type="nucleotide sequence ID" value="NZ_JBHSOV010000014.1"/>
</dbReference>
<dbReference type="GO" id="GO:0004252">
    <property type="term" value="F:serine-type endopeptidase activity"/>
    <property type="evidence" value="ECO:0007669"/>
    <property type="project" value="UniProtKB-UniRule"/>
</dbReference>
<feature type="active site" description="Charge relay system" evidence="6">
    <location>
        <position position="316"/>
    </location>
</feature>
<dbReference type="InterPro" id="IPR050131">
    <property type="entry name" value="Peptidase_S8_subtilisin-like"/>
</dbReference>
<organism evidence="8 9">
    <name type="scientific">Cohnella faecalis</name>
    <dbReference type="NCBI Taxonomy" id="2315694"/>
    <lineage>
        <taxon>Bacteria</taxon>
        <taxon>Bacillati</taxon>
        <taxon>Bacillota</taxon>
        <taxon>Bacilli</taxon>
        <taxon>Bacillales</taxon>
        <taxon>Paenibacillaceae</taxon>
        <taxon>Cohnella</taxon>
    </lineage>
</organism>
<comment type="similarity">
    <text evidence="1 6">Belongs to the peptidase S8 family.</text>
</comment>
<feature type="active site" description="Charge relay system" evidence="6">
    <location>
        <position position="162"/>
    </location>
</feature>
<evidence type="ECO:0000256" key="5">
    <source>
        <dbReference type="ARBA" id="ARBA00022825"/>
    </source>
</evidence>
<dbReference type="InterPro" id="IPR000209">
    <property type="entry name" value="Peptidase_S8/S53_dom"/>
</dbReference>
<dbReference type="EMBL" id="QXJM01000040">
    <property type="protein sequence ID" value="RIE01645.1"/>
    <property type="molecule type" value="Genomic_DNA"/>
</dbReference>
<dbReference type="PROSITE" id="PS00136">
    <property type="entry name" value="SUBTILASE_ASP"/>
    <property type="match status" value="1"/>
</dbReference>
<dbReference type="Pfam" id="PF00082">
    <property type="entry name" value="Peptidase_S8"/>
    <property type="match status" value="1"/>
</dbReference>
<dbReference type="Gene3D" id="3.40.50.200">
    <property type="entry name" value="Peptidase S8/S53 domain"/>
    <property type="match status" value="1"/>
</dbReference>
<dbReference type="InterPro" id="IPR036852">
    <property type="entry name" value="Peptidase_S8/S53_dom_sf"/>
</dbReference>
<evidence type="ECO:0000256" key="3">
    <source>
        <dbReference type="ARBA" id="ARBA00022723"/>
    </source>
</evidence>
<feature type="active site" description="Charge relay system" evidence="6">
    <location>
        <position position="129"/>
    </location>
</feature>
<keyword evidence="4 6" id="KW-0378">Hydrolase</keyword>
<keyword evidence="5 6" id="KW-0720">Serine protease</keyword>
<evidence type="ECO:0000256" key="2">
    <source>
        <dbReference type="ARBA" id="ARBA00022670"/>
    </source>
</evidence>
<dbReference type="InterPro" id="IPR022398">
    <property type="entry name" value="Peptidase_S8_His-AS"/>
</dbReference>
<comment type="caution">
    <text evidence="8">The sequence shown here is derived from an EMBL/GenBank/DDBJ whole genome shotgun (WGS) entry which is preliminary data.</text>
</comment>
<dbReference type="AlphaFoldDB" id="A0A398CGR2"/>
<dbReference type="PANTHER" id="PTHR43806:SF11">
    <property type="entry name" value="CEREVISIN-RELATED"/>
    <property type="match status" value="1"/>
</dbReference>
<keyword evidence="2 6" id="KW-0645">Protease</keyword>
<gene>
    <name evidence="8" type="ORF">D3H35_21680</name>
</gene>
<dbReference type="SUPFAM" id="SSF52743">
    <property type="entry name" value="Subtilisin-like"/>
    <property type="match status" value="1"/>
</dbReference>
<evidence type="ECO:0000313" key="8">
    <source>
        <dbReference type="EMBL" id="RIE01645.1"/>
    </source>
</evidence>
<dbReference type="CDD" id="cd07477">
    <property type="entry name" value="Peptidases_S8_Subtilisin_subset"/>
    <property type="match status" value="1"/>
</dbReference>
<dbReference type="OrthoDB" id="9798386at2"/>
<dbReference type="GO" id="GO:0046872">
    <property type="term" value="F:metal ion binding"/>
    <property type="evidence" value="ECO:0007669"/>
    <property type="project" value="UniProtKB-KW"/>
</dbReference>
<dbReference type="InterPro" id="IPR023827">
    <property type="entry name" value="Peptidase_S8_Asp-AS"/>
</dbReference>
<accession>A0A398CGR2</accession>
<dbReference type="GO" id="GO:0006508">
    <property type="term" value="P:proteolysis"/>
    <property type="evidence" value="ECO:0007669"/>
    <property type="project" value="UniProtKB-KW"/>
</dbReference>
<evidence type="ECO:0000256" key="4">
    <source>
        <dbReference type="ARBA" id="ARBA00022801"/>
    </source>
</evidence>
<dbReference type="PANTHER" id="PTHR43806">
    <property type="entry name" value="PEPTIDASE S8"/>
    <property type="match status" value="1"/>
</dbReference>
<feature type="domain" description="Peptidase S8/S53" evidence="7">
    <location>
        <begin position="121"/>
        <end position="362"/>
    </location>
</feature>
<keyword evidence="9" id="KW-1185">Reference proteome</keyword>
<dbReference type="PROSITE" id="PS51892">
    <property type="entry name" value="SUBTILASE"/>
    <property type="match status" value="1"/>
</dbReference>